<dbReference type="Proteomes" id="UP000054549">
    <property type="component" value="Unassembled WGS sequence"/>
</dbReference>
<dbReference type="InParanoid" id="A0A0C2SLL2"/>
<dbReference type="AlphaFoldDB" id="A0A0C2SLL2"/>
<protein>
    <submittedName>
        <fullName evidence="1">Uncharacterized protein</fullName>
    </submittedName>
</protein>
<accession>A0A0C2SLL2</accession>
<evidence type="ECO:0000313" key="1">
    <source>
        <dbReference type="EMBL" id="KIL54819.1"/>
    </source>
</evidence>
<gene>
    <name evidence="1" type="ORF">M378DRAFT_18527</name>
</gene>
<keyword evidence="2" id="KW-1185">Reference proteome</keyword>
<dbReference type="HOGENOM" id="CLU_2196263_0_0_1"/>
<proteinExistence type="predicted"/>
<name>A0A0C2SLL2_AMAMK</name>
<organism evidence="1 2">
    <name type="scientific">Amanita muscaria (strain Koide BX008)</name>
    <dbReference type="NCBI Taxonomy" id="946122"/>
    <lineage>
        <taxon>Eukaryota</taxon>
        <taxon>Fungi</taxon>
        <taxon>Dikarya</taxon>
        <taxon>Basidiomycota</taxon>
        <taxon>Agaricomycotina</taxon>
        <taxon>Agaricomycetes</taxon>
        <taxon>Agaricomycetidae</taxon>
        <taxon>Agaricales</taxon>
        <taxon>Pluteineae</taxon>
        <taxon>Amanitaceae</taxon>
        <taxon>Amanita</taxon>
    </lineage>
</organism>
<dbReference type="EMBL" id="KN818625">
    <property type="protein sequence ID" value="KIL54819.1"/>
    <property type="molecule type" value="Genomic_DNA"/>
</dbReference>
<reference evidence="1 2" key="1">
    <citation type="submission" date="2014-04" db="EMBL/GenBank/DDBJ databases">
        <title>Evolutionary Origins and Diversification of the Mycorrhizal Mutualists.</title>
        <authorList>
            <consortium name="DOE Joint Genome Institute"/>
            <consortium name="Mycorrhizal Genomics Consortium"/>
            <person name="Kohler A."/>
            <person name="Kuo A."/>
            <person name="Nagy L.G."/>
            <person name="Floudas D."/>
            <person name="Copeland A."/>
            <person name="Barry K.W."/>
            <person name="Cichocki N."/>
            <person name="Veneault-Fourrey C."/>
            <person name="LaButti K."/>
            <person name="Lindquist E.A."/>
            <person name="Lipzen A."/>
            <person name="Lundell T."/>
            <person name="Morin E."/>
            <person name="Murat C."/>
            <person name="Riley R."/>
            <person name="Ohm R."/>
            <person name="Sun H."/>
            <person name="Tunlid A."/>
            <person name="Henrissat B."/>
            <person name="Grigoriev I.V."/>
            <person name="Hibbett D.S."/>
            <person name="Martin F."/>
        </authorList>
    </citation>
    <scope>NUCLEOTIDE SEQUENCE [LARGE SCALE GENOMIC DNA]</scope>
    <source>
        <strain evidence="1 2">Koide BX008</strain>
    </source>
</reference>
<sequence>MEEKLTNAATVGSKWVQFWFKRVKVTDDRIVGIEKRPLLNKRLFQAPVILRIDSNRKELWQKRGSAGLVQKLFVDRYSVQQKLHGEGNEVDGTVGECRGGKRTLRQRW</sequence>
<evidence type="ECO:0000313" key="2">
    <source>
        <dbReference type="Proteomes" id="UP000054549"/>
    </source>
</evidence>